<protein>
    <submittedName>
        <fullName evidence="1">Uncharacterized protein</fullName>
    </submittedName>
</protein>
<dbReference type="Proteomes" id="UP000215506">
    <property type="component" value="Unassembled WGS sequence"/>
</dbReference>
<reference evidence="1 2" key="1">
    <citation type="submission" date="2017-07" db="EMBL/GenBank/DDBJ databases">
        <title>First draft Genome Sequence of Nocardia cerradoensis isolated from human infection.</title>
        <authorList>
            <person name="Carrasco G."/>
        </authorList>
    </citation>
    <scope>NUCLEOTIDE SEQUENCE [LARGE SCALE GENOMIC DNA]</scope>
    <source>
        <strain evidence="1 2">CNM20130759</strain>
    </source>
</reference>
<proteinExistence type="predicted"/>
<keyword evidence="2" id="KW-1185">Reference proteome</keyword>
<organism evidence="1 2">
    <name type="scientific">Nocardia cerradoensis</name>
    <dbReference type="NCBI Taxonomy" id="85688"/>
    <lineage>
        <taxon>Bacteria</taxon>
        <taxon>Bacillati</taxon>
        <taxon>Actinomycetota</taxon>
        <taxon>Actinomycetes</taxon>
        <taxon>Mycobacteriales</taxon>
        <taxon>Nocardiaceae</taxon>
        <taxon>Nocardia</taxon>
    </lineage>
</organism>
<dbReference type="AlphaFoldDB" id="A0A231GT30"/>
<comment type="caution">
    <text evidence="1">The sequence shown here is derived from an EMBL/GenBank/DDBJ whole genome shotgun (WGS) entry which is preliminary data.</text>
</comment>
<gene>
    <name evidence="1" type="ORF">B7C42_08188</name>
</gene>
<dbReference type="EMBL" id="NGAF01000075">
    <property type="protein sequence ID" value="OXR39738.1"/>
    <property type="molecule type" value="Genomic_DNA"/>
</dbReference>
<accession>A0A231GT30</accession>
<evidence type="ECO:0000313" key="2">
    <source>
        <dbReference type="Proteomes" id="UP000215506"/>
    </source>
</evidence>
<sequence>MHRACLRPGEANASRIWNTYVKPLVDPFVGDSNEHRYCDEDEFHELIWDTWCQAGVDNDVTIEHESKLSEGSSAVRGSRIDFRFYYDDLYRVEVEVKPRAGGRRSRCKNSSCATPRPARSIRCWC</sequence>
<name>A0A231GT30_9NOCA</name>
<evidence type="ECO:0000313" key="1">
    <source>
        <dbReference type="EMBL" id="OXR39738.1"/>
    </source>
</evidence>